<evidence type="ECO:0000313" key="3">
    <source>
        <dbReference type="Proteomes" id="UP001651690"/>
    </source>
</evidence>
<dbReference type="InterPro" id="IPR011944">
    <property type="entry name" value="Steroid_delta5-4_isomerase"/>
</dbReference>
<comment type="caution">
    <text evidence="2">The sequence shown here is derived from an EMBL/GenBank/DDBJ whole genome shotgun (WGS) entry which is preliminary data.</text>
</comment>
<dbReference type="Proteomes" id="UP001651690">
    <property type="component" value="Unassembled WGS sequence"/>
</dbReference>
<reference evidence="2 3" key="1">
    <citation type="submission" date="2022-06" db="EMBL/GenBank/DDBJ databases">
        <title>Mycolicibacterium sp. CAU 1645 isolated from seawater.</title>
        <authorList>
            <person name="Kim W."/>
        </authorList>
    </citation>
    <scope>NUCLEOTIDE SEQUENCE [LARGE SCALE GENOMIC DNA]</scope>
    <source>
        <strain evidence="2 3">CAU 1645</strain>
    </source>
</reference>
<dbReference type="RefSeq" id="WP_255058591.1">
    <property type="nucleotide sequence ID" value="NZ_JANDBD010000002.1"/>
</dbReference>
<protein>
    <submittedName>
        <fullName evidence="2">SgcJ/EcaC family oxidoreductase</fullName>
    </submittedName>
</protein>
<organism evidence="2 3">
    <name type="scientific">Mycolicibacterium arenosum</name>
    <dbReference type="NCBI Taxonomy" id="2952157"/>
    <lineage>
        <taxon>Bacteria</taxon>
        <taxon>Bacillati</taxon>
        <taxon>Actinomycetota</taxon>
        <taxon>Actinomycetes</taxon>
        <taxon>Mycobacteriales</taxon>
        <taxon>Mycobacteriaceae</taxon>
        <taxon>Mycolicibacterium</taxon>
    </lineage>
</organism>
<evidence type="ECO:0000259" key="1">
    <source>
        <dbReference type="Pfam" id="PF13474"/>
    </source>
</evidence>
<dbReference type="InterPro" id="IPR032710">
    <property type="entry name" value="NTF2-like_dom_sf"/>
</dbReference>
<evidence type="ECO:0000313" key="2">
    <source>
        <dbReference type="EMBL" id="MCP9271532.1"/>
    </source>
</evidence>
<dbReference type="Gene3D" id="3.10.450.50">
    <property type="match status" value="1"/>
</dbReference>
<dbReference type="Pfam" id="PF13474">
    <property type="entry name" value="SnoaL_3"/>
    <property type="match status" value="1"/>
</dbReference>
<gene>
    <name evidence="2" type="ORF">NM203_04965</name>
</gene>
<name>A0ABT1LZD5_9MYCO</name>
<dbReference type="NCBIfam" id="TIGR02246">
    <property type="entry name" value="SgcJ/EcaC family oxidoreductase"/>
    <property type="match status" value="1"/>
</dbReference>
<feature type="domain" description="SnoaL-like" evidence="1">
    <location>
        <begin position="7"/>
        <end position="119"/>
    </location>
</feature>
<dbReference type="EMBL" id="JANDBD010000002">
    <property type="protein sequence ID" value="MCP9271532.1"/>
    <property type="molecule type" value="Genomic_DNA"/>
</dbReference>
<proteinExistence type="predicted"/>
<sequence>MTAEQIVRAVMDRWQRGIDAHDPDAVAAVFTEDAVFQGLRPHSVGRAGVAAYYDSQPAGMTVTYRVLESRLLSADVVTGYLTATFAYVARPAVELRIGVVLTRQGDGWLLAQYQASAGITSRSNSSIPERS</sequence>
<dbReference type="CDD" id="cd00531">
    <property type="entry name" value="NTF2_like"/>
    <property type="match status" value="1"/>
</dbReference>
<keyword evidence="3" id="KW-1185">Reference proteome</keyword>
<dbReference type="InterPro" id="IPR037401">
    <property type="entry name" value="SnoaL-like"/>
</dbReference>
<accession>A0ABT1LZD5</accession>
<dbReference type="SUPFAM" id="SSF54427">
    <property type="entry name" value="NTF2-like"/>
    <property type="match status" value="1"/>
</dbReference>